<reference evidence="1 2" key="1">
    <citation type="journal article" date="2019" name="Mol. Biol. Evol.">
        <title>Blast fungal genomes show frequent chromosomal changes, gene gains and losses, and effector gene turnover.</title>
        <authorList>
            <person name="Gomez Luciano L.B."/>
            <person name="Jason Tsai I."/>
            <person name="Chuma I."/>
            <person name="Tosa Y."/>
            <person name="Chen Y.H."/>
            <person name="Li J.Y."/>
            <person name="Li M.Y."/>
            <person name="Jade Lu M.Y."/>
            <person name="Nakayashiki H."/>
            <person name="Li W.H."/>
        </authorList>
    </citation>
    <scope>NUCLEOTIDE SEQUENCE [LARGE SCALE GENOMIC DNA]</scope>
    <source>
        <strain evidence="1">MZ5-1-6</strain>
    </source>
</reference>
<gene>
    <name evidence="1" type="ORF">PoMZ_01542</name>
</gene>
<dbReference type="AlphaFoldDB" id="A0A4P7N4Y9"/>
<sequence>MDHGRKRGWRLHVLRHLWRRCRRPESKRVFALVRTIVAAFAY</sequence>
<protein>
    <submittedName>
        <fullName evidence="1">Uncharacterized protein</fullName>
    </submittedName>
</protein>
<evidence type="ECO:0000313" key="1">
    <source>
        <dbReference type="EMBL" id="QBZ56632.1"/>
    </source>
</evidence>
<evidence type="ECO:0000313" key="2">
    <source>
        <dbReference type="Proteomes" id="UP000294847"/>
    </source>
</evidence>
<proteinExistence type="predicted"/>
<name>A0A4P7N4Y9_PYROR</name>
<dbReference type="Proteomes" id="UP000294847">
    <property type="component" value="Chromosome 2"/>
</dbReference>
<accession>A0A4P7N4Y9</accession>
<organism evidence="1 2">
    <name type="scientific">Pyricularia oryzae</name>
    <name type="common">Rice blast fungus</name>
    <name type="synonym">Magnaporthe oryzae</name>
    <dbReference type="NCBI Taxonomy" id="318829"/>
    <lineage>
        <taxon>Eukaryota</taxon>
        <taxon>Fungi</taxon>
        <taxon>Dikarya</taxon>
        <taxon>Ascomycota</taxon>
        <taxon>Pezizomycotina</taxon>
        <taxon>Sordariomycetes</taxon>
        <taxon>Sordariomycetidae</taxon>
        <taxon>Magnaporthales</taxon>
        <taxon>Pyriculariaceae</taxon>
        <taxon>Pyricularia</taxon>
    </lineage>
</organism>
<dbReference type="EMBL" id="CP034205">
    <property type="protein sequence ID" value="QBZ56632.1"/>
    <property type="molecule type" value="Genomic_DNA"/>
</dbReference>